<comment type="caution">
    <text evidence="4">The sequence shown here is derived from an EMBL/GenBank/DDBJ whole genome shotgun (WGS) entry which is preliminary data.</text>
</comment>
<dbReference type="RefSeq" id="WP_150311372.1">
    <property type="nucleotide sequence ID" value="NZ_VMSO01000020.1"/>
</dbReference>
<dbReference type="EMBL" id="VMSO01000020">
    <property type="protein sequence ID" value="KAA8500649.1"/>
    <property type="molecule type" value="Genomic_DNA"/>
</dbReference>
<dbReference type="Pfam" id="PF18832">
    <property type="entry name" value="LPD18"/>
    <property type="match status" value="1"/>
</dbReference>
<reference evidence="4" key="1">
    <citation type="submission" date="2019-07" db="EMBL/GenBank/DDBJ databases">
        <authorList>
            <person name="Wongkuna S."/>
            <person name="Scaria J."/>
        </authorList>
    </citation>
    <scope>NUCLEOTIDE SEQUENCE [LARGE SCALE GENOMIC DNA]</scope>
    <source>
        <strain evidence="4">SW178</strain>
    </source>
</reference>
<dbReference type="Proteomes" id="UP000322025">
    <property type="component" value="Unassembled WGS sequence"/>
</dbReference>
<keyword evidence="5" id="KW-1185">Reference proteome</keyword>
<dbReference type="InterPro" id="IPR041258">
    <property type="entry name" value="LPD18"/>
</dbReference>
<evidence type="ECO:0000259" key="2">
    <source>
        <dbReference type="Pfam" id="PF14191"/>
    </source>
</evidence>
<accession>A0A5M9HYU4</accession>
<name>A0A5M9HYU4_9FIRM</name>
<evidence type="ECO:0000313" key="4">
    <source>
        <dbReference type="EMBL" id="KAA8500649.1"/>
    </source>
</evidence>
<feature type="domain" description="Large polyvalent protein-associated" evidence="3">
    <location>
        <begin position="116"/>
        <end position="190"/>
    </location>
</feature>
<organism evidence="4 5">
    <name type="scientific">Mediterraneibacter catenae</name>
    <dbReference type="NCBI Taxonomy" id="2594882"/>
    <lineage>
        <taxon>Bacteria</taxon>
        <taxon>Bacillati</taxon>
        <taxon>Bacillota</taxon>
        <taxon>Clostridia</taxon>
        <taxon>Lachnospirales</taxon>
        <taxon>Lachnospiraceae</taxon>
        <taxon>Mediterraneibacter</taxon>
    </lineage>
</organism>
<evidence type="ECO:0000313" key="5">
    <source>
        <dbReference type="Proteomes" id="UP000322025"/>
    </source>
</evidence>
<dbReference type="Pfam" id="PF14191">
    <property type="entry name" value="YodL"/>
    <property type="match status" value="1"/>
</dbReference>
<feature type="domain" description="YodL-like" evidence="2">
    <location>
        <begin position="4"/>
        <end position="111"/>
    </location>
</feature>
<dbReference type="InterPro" id="IPR025923">
    <property type="entry name" value="YodL-like_dom"/>
</dbReference>
<dbReference type="OrthoDB" id="1859567at2"/>
<dbReference type="AlphaFoldDB" id="A0A5M9HYU4"/>
<protein>
    <submittedName>
        <fullName evidence="4">DUF4316 domain-containing protein</fullName>
    </submittedName>
</protein>
<feature type="region of interest" description="Disordered" evidence="1">
    <location>
        <begin position="205"/>
        <end position="229"/>
    </location>
</feature>
<gene>
    <name evidence="4" type="ORF">FNY66_12580</name>
</gene>
<proteinExistence type="predicted"/>
<evidence type="ECO:0000256" key="1">
    <source>
        <dbReference type="SAM" id="MobiDB-lite"/>
    </source>
</evidence>
<sequence length="273" mass="30626">MINYDIYQLKEDPTLHSIRFANTKFMNTHNIPIDAGNYDKVYSGAVDNESSAGKKPTDEVLESLYEKFNMRHPADFRGHSLSVSDVVVLHDNGVVTAHFCDSYGFAQIPEFIQPDAFINLDSSGIAVSGHYGTWHTLESHNIQGREFYLMESDEFGRDAANVIVDGTGKLVAEDVLTGFTPEIVQMITEEQQLAPHLTNLLQDEETHRRQTSELTAQNPAAEPGNQLETPAEKNYLKAAEEYQEENYNCIDGNMFTQNKLTPGDDTLVVDFLK</sequence>
<evidence type="ECO:0000259" key="3">
    <source>
        <dbReference type="Pfam" id="PF18832"/>
    </source>
</evidence>